<evidence type="ECO:0000313" key="3">
    <source>
        <dbReference type="Proteomes" id="UP000051952"/>
    </source>
</evidence>
<dbReference type="Proteomes" id="UP000051952">
    <property type="component" value="Unassembled WGS sequence"/>
</dbReference>
<dbReference type="EMBL" id="CYKH01000377">
    <property type="protein sequence ID" value="CUF66493.1"/>
    <property type="molecule type" value="Genomic_DNA"/>
</dbReference>
<proteinExistence type="predicted"/>
<dbReference type="AlphaFoldDB" id="A0A0S4ING7"/>
<reference evidence="3" key="1">
    <citation type="submission" date="2015-09" db="EMBL/GenBank/DDBJ databases">
        <authorList>
            <consortium name="Pathogen Informatics"/>
        </authorList>
    </citation>
    <scope>NUCLEOTIDE SEQUENCE [LARGE SCALE GENOMIC DNA]</scope>
    <source>
        <strain evidence="3">Lake Konstanz</strain>
    </source>
</reference>
<evidence type="ECO:0000256" key="1">
    <source>
        <dbReference type="SAM" id="SignalP"/>
    </source>
</evidence>
<protein>
    <submittedName>
        <fullName evidence="2">GPI-anchored surface protein, putative</fullName>
    </submittedName>
</protein>
<dbReference type="VEuPathDB" id="TriTrypDB:BSAL_64620"/>
<feature type="chain" id="PRO_5006621466" evidence="1">
    <location>
        <begin position="29"/>
        <end position="63"/>
    </location>
</feature>
<accession>A0A0S4ING7</accession>
<name>A0A0S4ING7_BODSA</name>
<keyword evidence="1" id="KW-0732">Signal</keyword>
<evidence type="ECO:0000313" key="2">
    <source>
        <dbReference type="EMBL" id="CUF66493.1"/>
    </source>
</evidence>
<feature type="signal peptide" evidence="1">
    <location>
        <begin position="1"/>
        <end position="28"/>
    </location>
</feature>
<sequence length="63" mass="7180">MKVTMDVVLSVLFLLLMFLSSFPFPSTAVSIPATFYRNFRLPGSFVRLFVFCSPRLLPETFIA</sequence>
<gene>
    <name evidence="2" type="ORF">BSAL_64620</name>
</gene>
<organism evidence="2 3">
    <name type="scientific">Bodo saltans</name>
    <name type="common">Flagellated protozoan</name>
    <dbReference type="NCBI Taxonomy" id="75058"/>
    <lineage>
        <taxon>Eukaryota</taxon>
        <taxon>Discoba</taxon>
        <taxon>Euglenozoa</taxon>
        <taxon>Kinetoplastea</taxon>
        <taxon>Metakinetoplastina</taxon>
        <taxon>Eubodonida</taxon>
        <taxon>Bodonidae</taxon>
        <taxon>Bodo</taxon>
    </lineage>
</organism>
<keyword evidence="3" id="KW-1185">Reference proteome</keyword>